<proteinExistence type="predicted"/>
<gene>
    <name evidence="2" type="ORF">AAEO56_17990</name>
</gene>
<feature type="transmembrane region" description="Helical" evidence="1">
    <location>
        <begin position="55"/>
        <end position="76"/>
    </location>
</feature>
<evidence type="ECO:0000256" key="1">
    <source>
        <dbReference type="SAM" id="Phobius"/>
    </source>
</evidence>
<evidence type="ECO:0000313" key="2">
    <source>
        <dbReference type="EMBL" id="MEL1246170.1"/>
    </source>
</evidence>
<name>A0ABU9I180_9FLAO</name>
<evidence type="ECO:0000313" key="3">
    <source>
        <dbReference type="Proteomes" id="UP001464555"/>
    </source>
</evidence>
<organism evidence="2 3">
    <name type="scientific">Flavobacterium arundinis</name>
    <dbReference type="NCBI Taxonomy" id="3139143"/>
    <lineage>
        <taxon>Bacteria</taxon>
        <taxon>Pseudomonadati</taxon>
        <taxon>Bacteroidota</taxon>
        <taxon>Flavobacteriia</taxon>
        <taxon>Flavobacteriales</taxon>
        <taxon>Flavobacteriaceae</taxon>
        <taxon>Flavobacterium</taxon>
    </lineage>
</organism>
<dbReference type="Proteomes" id="UP001464555">
    <property type="component" value="Unassembled WGS sequence"/>
</dbReference>
<comment type="caution">
    <text evidence="2">The sequence shown here is derived from an EMBL/GenBank/DDBJ whole genome shotgun (WGS) entry which is preliminary data.</text>
</comment>
<dbReference type="RefSeq" id="WP_341698464.1">
    <property type="nucleotide sequence ID" value="NZ_JBBYHR010000012.1"/>
</dbReference>
<feature type="transmembrane region" description="Helical" evidence="1">
    <location>
        <begin position="82"/>
        <end position="101"/>
    </location>
</feature>
<protein>
    <submittedName>
        <fullName evidence="2">Uncharacterized protein</fullName>
    </submittedName>
</protein>
<keyword evidence="1" id="KW-0812">Transmembrane</keyword>
<keyword evidence="1" id="KW-0472">Membrane</keyword>
<reference evidence="2 3" key="1">
    <citation type="submission" date="2024-04" db="EMBL/GenBank/DDBJ databases">
        <title>Flavobacterium sp. DGU11 16S ribosomal RNA gene Genome sequencing and assembly.</title>
        <authorList>
            <person name="Park S."/>
        </authorList>
    </citation>
    <scope>NUCLEOTIDE SEQUENCE [LARGE SCALE GENOMIC DNA]</scope>
    <source>
        <strain evidence="2 3">DGU11</strain>
    </source>
</reference>
<sequence length="141" mass="16093">MENTAVAQNSDAILFINAIGVMYTDRVIIPAHSAHNPIYYKDLRRVQIIKRQIKTVNIAGFVLCIAVCLIAAMVNYSIREKALILVYALPLLAVGIFYKNVRYKIILEYKDQPAKSFQLQKTLKPDAKNFIVKINKVLRKK</sequence>
<dbReference type="EMBL" id="JBBYHR010000012">
    <property type="protein sequence ID" value="MEL1246170.1"/>
    <property type="molecule type" value="Genomic_DNA"/>
</dbReference>
<keyword evidence="1" id="KW-1133">Transmembrane helix</keyword>
<accession>A0ABU9I180</accession>
<keyword evidence="3" id="KW-1185">Reference proteome</keyword>